<dbReference type="Gene3D" id="2.60.40.10">
    <property type="entry name" value="Immunoglobulins"/>
    <property type="match status" value="3"/>
</dbReference>
<gene>
    <name evidence="7" type="ORF">ACFQBM_03240</name>
</gene>
<feature type="domain" description="Fibronectin type-III" evidence="6">
    <location>
        <begin position="132"/>
        <end position="236"/>
    </location>
</feature>
<evidence type="ECO:0000256" key="5">
    <source>
        <dbReference type="SAM" id="SignalP"/>
    </source>
</evidence>
<comment type="subcellular location">
    <subcellularLocation>
        <location evidence="1">Secreted</location>
    </subcellularLocation>
</comment>
<dbReference type="NCBIfam" id="TIGR01643">
    <property type="entry name" value="YD_repeat_2x"/>
    <property type="match status" value="1"/>
</dbReference>
<keyword evidence="2" id="KW-0964">Secreted</keyword>
<protein>
    <submittedName>
        <fullName evidence="7">RHS repeat-associated core domain-containing protein</fullName>
    </submittedName>
</protein>
<evidence type="ECO:0000313" key="7">
    <source>
        <dbReference type="EMBL" id="MFC6632278.1"/>
    </source>
</evidence>
<feature type="region of interest" description="Disordered" evidence="4">
    <location>
        <begin position="1949"/>
        <end position="1987"/>
    </location>
</feature>
<dbReference type="Pfam" id="PF05593">
    <property type="entry name" value="RHS_repeat"/>
    <property type="match status" value="1"/>
</dbReference>
<keyword evidence="8" id="KW-1185">Reference proteome</keyword>
<dbReference type="InterPro" id="IPR003284">
    <property type="entry name" value="Sal_SpvB"/>
</dbReference>
<proteinExistence type="predicted"/>
<dbReference type="CDD" id="cd00063">
    <property type="entry name" value="FN3"/>
    <property type="match status" value="1"/>
</dbReference>
<organism evidence="7 8">
    <name type="scientific">Microbulbifer taiwanensis</name>
    <dbReference type="NCBI Taxonomy" id="986746"/>
    <lineage>
        <taxon>Bacteria</taxon>
        <taxon>Pseudomonadati</taxon>
        <taxon>Pseudomonadota</taxon>
        <taxon>Gammaproteobacteria</taxon>
        <taxon>Cellvibrionales</taxon>
        <taxon>Microbulbiferaceae</taxon>
        <taxon>Microbulbifer</taxon>
    </lineage>
</organism>
<dbReference type="NCBIfam" id="TIGR03696">
    <property type="entry name" value="Rhs_assc_core"/>
    <property type="match status" value="1"/>
</dbReference>
<dbReference type="InterPro" id="IPR013783">
    <property type="entry name" value="Ig-like_fold"/>
</dbReference>
<dbReference type="EMBL" id="JBHSVR010000001">
    <property type="protein sequence ID" value="MFC6632278.1"/>
    <property type="molecule type" value="Genomic_DNA"/>
</dbReference>
<dbReference type="InterPro" id="IPR006530">
    <property type="entry name" value="YD"/>
</dbReference>
<evidence type="ECO:0000313" key="8">
    <source>
        <dbReference type="Proteomes" id="UP001596425"/>
    </source>
</evidence>
<feature type="chain" id="PRO_5046596616" evidence="5">
    <location>
        <begin position="35"/>
        <end position="2137"/>
    </location>
</feature>
<feature type="signal peptide" evidence="5">
    <location>
        <begin position="1"/>
        <end position="34"/>
    </location>
</feature>
<accession>A0ABW1YK58</accession>
<dbReference type="InterPro" id="IPR036116">
    <property type="entry name" value="FN3_sf"/>
</dbReference>
<evidence type="ECO:0000256" key="3">
    <source>
        <dbReference type="ARBA" id="ARBA00023026"/>
    </source>
</evidence>
<evidence type="ECO:0000259" key="6">
    <source>
        <dbReference type="PROSITE" id="PS50853"/>
    </source>
</evidence>
<dbReference type="PANTHER" id="PTHR32305">
    <property type="match status" value="1"/>
</dbReference>
<name>A0ABW1YK58_9GAMM</name>
<dbReference type="Proteomes" id="UP001596425">
    <property type="component" value="Unassembled WGS sequence"/>
</dbReference>
<dbReference type="SUPFAM" id="SSF49265">
    <property type="entry name" value="Fibronectin type III"/>
    <property type="match status" value="1"/>
</dbReference>
<dbReference type="InterPro" id="IPR050708">
    <property type="entry name" value="T6SS_VgrG/RHS"/>
</dbReference>
<evidence type="ECO:0000256" key="1">
    <source>
        <dbReference type="ARBA" id="ARBA00004613"/>
    </source>
</evidence>
<sequence>MAYKKKKGVYSVFRGIVRSVIGGLLFLAASNVLAAVDIWGPTENATGTFTVNMSGGGYRRSLSISRDGVESYGTYNVDLTTSKEFTADKSGVYTFTFSAYTKCWQFMGSTCMEPDDRQSDTHTVNVAFKPNTPSSASFSNITSGLTDRNGQFNFNWGASATPPKITGYQVQQQYNSGSWSQVYKQANTSTRTISRPTSGKLADGTYRYRVRAYVTIGSYTQWGNFRYSSTITVNRKPDPVSTFTQPGSGTQAADFQVAWSPVNGQFDTVTKYELQCKAPGKSSWGDASCTKSDNSITNLGLNTKKDISLPEGTEGTYSFQARACNGRGCGNWSPTKSVPVNIPLSPPGQTQFQNLPEESDFGDYDIEWNMPSGIVTSFELERECKTGMTTCGYEGWHSVQLPNPLSQTHEARGDVADKYRYRVRACNDDACYPSWTTSPWIDVHNLDGIVPAVSLAPATSPGAIGYSAEVTDQGDAVVSVPVQVAPGVNGLMPEIGVHYSGARYRERNNEVLPEDILGYGWRLTGFSAIRRCVKNRPDTDSIQLDSTDSLCLDGEPLVLVSGTHWQAGARYRTLRDSFNLIELKETSGKKWFQVATPSGRVQEYGNSQDSRLKAGDSVHFGWSLNKVTDAFGNTMTYRYHRDTVEGINYPLEIVYGNSGDARIEFAYGTRSDAPPQPLEAGEIEQEQLVLLHHINVSLDGKLLRGYRLITEAATEEYRRLKQVQLCGYDKTGLVSECLNPLEFSWLEPEGSNPIDIKTGVGEVTDGLGKSTRFYHTMIRENSTEGLFSERPFGEGILPSGASPLAPVNGEYRCVVSELHRSNGYADGWHVTRYSYQGTGLMSDNHWGFLGYYAQKIYDVETGVVTYRQFRQDFPHFGKVARLQQYEGNFDDNLQVLTQQQFLHQAEVLDVGSGSTYHPYLQQQLQTILENNQVIGYRLDANQIAVGSGTFGELISGEVHTTKLATGASYSGAQSYWGEVAPAAMSGVKRSSETAITYNNRTTPWIVGFSSGKEASYFDGDIGASPDRVQTLVATPFGNSSRVASVTRFPGDPENELTITYDYDATGNLLSESTAGANIESRTSLADSYSDKRYPGTFTNALGQSIGVSYDPRFGKPSTVTDANSRSTNIEYDPFGREVQRTNTDGVVFNTSYDFCAGGVCPVYGNMLASYRVSTSSAITPTVERYYDMLGRLVQQDTESFDGSTDSRREYNYDTAGRLYLETAPYFAGEYKPLNIYEYDIRNRVVRIQKAGDGEIRTSYSPLAASNQVQVTVEEDVHDAVGAFQETQAKSSFYNLMGDLVKTVDAEGSSEEVATTFEYDGMGLVQSVLVNGDPDTESTFVYDVAGNRTGLTDPNLGAVTTVYDALGQLVGQSDNKGQMISYQYDKLGRLLEQTDADGVAGWEYDPAGAIGQLASRSYTEGGSQVFQEDFSYTGGKLSGTTTSLLAGGESRSYQHGYGYDGNGRLSYVAYPSGIEAHYQYNSQGYLYEITDGTNPLKTFNTVNAFGDVEEEVYGNSVVSNRSYNADTGHLESIATAGASQIQDNQYLWRSNGTLESRLVNDGAVSKRESFSYDALNRLVSAQTALDGAVQRTLTTQYDKLGNILAKTSSHPGDTNVTGYQYGQGGSAGPNAVSQAAIGGVAHDLYYDANGAITYYDAASGDDKWITWNARQLPTEITVGDSQSTLKPTARDRFQYGPNGQRFYRETSWWDEAEQTLHTEKAFIVGKFEDLLPANDPDYQRIQKTRIDSSVLHVAATDLTGVTVGTLEYLHRDHLGSIEKVTDEAGNIILDTAFDAFGQRRSADWQGEIQAQELEELLSTQGLTTRRGFTGHEHLDRTGLIHMNGRVYDPQLGRFLSPDPFVQAPANSQSWNRYSYVLNNPLSFTDPSGYMTVRQKFTDYVTGDNLRNSGGWLSQYGNMESLGCNADVCVTGVRPSSPEFVQSVISDYQSQVPDKSVGSPGEDIAGNGGGATGDPDEANEQKNTTPTGTTYNEEVIVTADPSSGRVISSMSIFLGTTGFVSDFGQKYFVDSEGYWRGKNGKTYSPTWGGNQYTGGRTRVLKTANMIKAAGKISLVGSVAISGSNIASSYNSGDSEGIGKGFVDIGMAVVGLAWPVGTIASLSYFSVDVANGGDWNNNGN</sequence>
<dbReference type="Gene3D" id="2.180.10.10">
    <property type="entry name" value="RHS repeat-associated core"/>
    <property type="match status" value="2"/>
</dbReference>
<dbReference type="InterPro" id="IPR022385">
    <property type="entry name" value="Rhs_assc_core"/>
</dbReference>
<dbReference type="Pfam" id="PF03534">
    <property type="entry name" value="SpvB"/>
    <property type="match status" value="1"/>
</dbReference>
<comment type="caution">
    <text evidence="7">The sequence shown here is derived from an EMBL/GenBank/DDBJ whole genome shotgun (WGS) entry which is preliminary data.</text>
</comment>
<dbReference type="RefSeq" id="WP_193192398.1">
    <property type="nucleotide sequence ID" value="NZ_JACZFR010000028.1"/>
</dbReference>
<reference evidence="8" key="1">
    <citation type="journal article" date="2019" name="Int. J. Syst. Evol. Microbiol.">
        <title>The Global Catalogue of Microorganisms (GCM) 10K type strain sequencing project: providing services to taxonomists for standard genome sequencing and annotation.</title>
        <authorList>
            <consortium name="The Broad Institute Genomics Platform"/>
            <consortium name="The Broad Institute Genome Sequencing Center for Infectious Disease"/>
            <person name="Wu L."/>
            <person name="Ma J."/>
        </authorList>
    </citation>
    <scope>NUCLEOTIDE SEQUENCE [LARGE SCALE GENOMIC DNA]</scope>
    <source>
        <strain evidence="8">CGMCC 1.13718</strain>
    </source>
</reference>
<keyword evidence="3" id="KW-0843">Virulence</keyword>
<dbReference type="PANTHER" id="PTHR32305:SF15">
    <property type="entry name" value="PROTEIN RHSA-RELATED"/>
    <property type="match status" value="1"/>
</dbReference>
<dbReference type="InterPro" id="IPR003961">
    <property type="entry name" value="FN3_dom"/>
</dbReference>
<evidence type="ECO:0000256" key="2">
    <source>
        <dbReference type="ARBA" id="ARBA00022525"/>
    </source>
</evidence>
<dbReference type="PROSITE" id="PS50853">
    <property type="entry name" value="FN3"/>
    <property type="match status" value="1"/>
</dbReference>
<keyword evidence="5" id="KW-0732">Signal</keyword>
<dbReference type="InterPro" id="IPR031325">
    <property type="entry name" value="RHS_repeat"/>
</dbReference>
<evidence type="ECO:0000256" key="4">
    <source>
        <dbReference type="SAM" id="MobiDB-lite"/>
    </source>
</evidence>